<dbReference type="SMART" id="SM00672">
    <property type="entry name" value="CAP10"/>
    <property type="match status" value="1"/>
</dbReference>
<evidence type="ECO:0000259" key="14">
    <source>
        <dbReference type="SMART" id="SM00672"/>
    </source>
</evidence>
<organism evidence="15 16">
    <name type="scientific">Megalurothrips usitatus</name>
    <name type="common">bean blossom thrips</name>
    <dbReference type="NCBI Taxonomy" id="439358"/>
    <lineage>
        <taxon>Eukaryota</taxon>
        <taxon>Metazoa</taxon>
        <taxon>Ecdysozoa</taxon>
        <taxon>Arthropoda</taxon>
        <taxon>Hexapoda</taxon>
        <taxon>Insecta</taxon>
        <taxon>Pterygota</taxon>
        <taxon>Neoptera</taxon>
        <taxon>Paraneoptera</taxon>
        <taxon>Thysanoptera</taxon>
        <taxon>Terebrantia</taxon>
        <taxon>Thripoidea</taxon>
        <taxon>Thripidae</taxon>
        <taxon>Megalurothrips</taxon>
    </lineage>
</organism>
<evidence type="ECO:0000256" key="7">
    <source>
        <dbReference type="ARBA" id="ARBA00022824"/>
    </source>
</evidence>
<evidence type="ECO:0000256" key="4">
    <source>
        <dbReference type="ARBA" id="ARBA00022676"/>
    </source>
</evidence>
<dbReference type="InterPro" id="IPR014756">
    <property type="entry name" value="Ig_E-set"/>
</dbReference>
<keyword evidence="6 13" id="KW-0732">Signal</keyword>
<dbReference type="Gene3D" id="2.60.40.10">
    <property type="entry name" value="Immunoglobulins"/>
    <property type="match status" value="1"/>
</dbReference>
<dbReference type="Proteomes" id="UP001075354">
    <property type="component" value="Chromosome 9"/>
</dbReference>
<evidence type="ECO:0000256" key="12">
    <source>
        <dbReference type="PROSITE-ProRule" id="PRU00087"/>
    </source>
</evidence>
<evidence type="ECO:0000256" key="6">
    <source>
        <dbReference type="ARBA" id="ARBA00022729"/>
    </source>
</evidence>
<evidence type="ECO:0000313" key="16">
    <source>
        <dbReference type="Proteomes" id="UP001075354"/>
    </source>
</evidence>
<comment type="function">
    <text evidence="9">Protein O-glucosyltransferase. Catalyzes the reaction that attaches glucose through an O-glycosidic linkage to a conserved serine residue found in the consensus sequence C-X-S-X-[PA]-C in epidermal growth factor-like repeats. Regulates Notch signaling by glucosylating Notch in the ER, glucosylation is required for the correct folding and cleavage of Notch.</text>
</comment>
<comment type="catalytic activity">
    <reaction evidence="10">
        <text>L-seryl-[EGF-like domain protein] + UDP-alpha-D-xylose = 3-O-(beta-D-xylosyl)-L-seryl-[EGF-like domain protein] + UDP + H(+)</text>
        <dbReference type="Rhea" id="RHEA:62016"/>
        <dbReference type="Rhea" id="RHEA-COMP:16010"/>
        <dbReference type="Rhea" id="RHEA-COMP:16011"/>
        <dbReference type="ChEBI" id="CHEBI:15378"/>
        <dbReference type="ChEBI" id="CHEBI:29999"/>
        <dbReference type="ChEBI" id="CHEBI:57632"/>
        <dbReference type="ChEBI" id="CHEBI:58223"/>
        <dbReference type="ChEBI" id="CHEBI:132085"/>
    </reaction>
</comment>
<dbReference type="Pfam" id="PF05686">
    <property type="entry name" value="Glyco_transf_90"/>
    <property type="match status" value="1"/>
</dbReference>
<evidence type="ECO:0000256" key="3">
    <source>
        <dbReference type="ARBA" id="ARBA00006063"/>
    </source>
</evidence>
<dbReference type="PANTHER" id="PTHR12203">
    <property type="entry name" value="KDEL LYS-ASP-GLU-LEU CONTAINING - RELATED"/>
    <property type="match status" value="1"/>
</dbReference>
<feature type="signal peptide" evidence="13">
    <location>
        <begin position="1"/>
        <end position="21"/>
    </location>
</feature>
<dbReference type="EMBL" id="JAPTSV010000009">
    <property type="protein sequence ID" value="KAJ1524247.1"/>
    <property type="molecule type" value="Genomic_DNA"/>
</dbReference>
<feature type="domain" description="Glycosyl transferase CAP10" evidence="14">
    <location>
        <begin position="228"/>
        <end position="471"/>
    </location>
</feature>
<dbReference type="Pfam" id="PF00630">
    <property type="entry name" value="Filamin"/>
    <property type="match status" value="1"/>
</dbReference>
<proteinExistence type="inferred from homology"/>
<evidence type="ECO:0000313" key="15">
    <source>
        <dbReference type="EMBL" id="KAJ1524247.1"/>
    </source>
</evidence>
<feature type="repeat" description="Filamin" evidence="12">
    <location>
        <begin position="21"/>
        <end position="131"/>
    </location>
</feature>
<dbReference type="FunFam" id="2.60.40.10:FF:000419">
    <property type="entry name" value="KDEL (Lys-Asp-Glu-Leu) containing 1"/>
    <property type="match status" value="1"/>
</dbReference>
<dbReference type="PANTHER" id="PTHR12203:SF122">
    <property type="entry name" value="GLYCOSYL TRANSFERASE CAP10 DOMAIN-CONTAINING PROTEIN"/>
    <property type="match status" value="1"/>
</dbReference>
<dbReference type="GO" id="GO:0046527">
    <property type="term" value="F:glucosyltransferase activity"/>
    <property type="evidence" value="ECO:0007669"/>
    <property type="project" value="TreeGrafter"/>
</dbReference>
<sequence length="503" mass="58480">MASLFLTLGVILVLFLNHVCSFDIDVSLTRVWGPGLYPEKIVLPARYFFIQAVDKNNASWESSPGDIFKVKVFGKSPNGHGGSRPVWVQIMDRKDGSFIVRYKLYSTLQDMEIHVMHNDDHVSGSPFKTQGFSYAEECNCPKGNLNTWVDDLECPKYDQIQEDLKPFQRVKFSKLYPVIMQRFNQPESMSICNYIIKDNQVYRRCFGKHVGFKVFIDAILLSLSRKTHLPDMEIFFNLGDWPLSPSAGKPHVPLFSWCGSDDTVDIHLPTYDITQSTLQCMDRVVLDMLSVQTNADHTWQGRDPKAFWRGRDSRRERLQLVTLSRKHPELLNASLTNFFFFRNEEETYGPKEKHISFFKFFDYKYQVNIDGTVAAYRFPYLLGGGSLVMKQESKYHEHFYGLVQPWVHYVPVRRDLSDLIEHIRWAQNNDDKAHKIALAGQKFAQENLLPKDIFCYHGQLFKEWAKRLIDPIEIRPEMELVPQPPESMKCFCDKGTDVIKDEL</sequence>
<comment type="subcellular location">
    <subcellularLocation>
        <location evidence="1">Endoplasmic reticulum lumen</location>
    </subcellularLocation>
</comment>
<comment type="similarity">
    <text evidence="3">Belongs to the KDELC family.</text>
</comment>
<dbReference type="InterPro" id="IPR017868">
    <property type="entry name" value="Filamin/ABP280_repeat-like"/>
</dbReference>
<evidence type="ECO:0000256" key="1">
    <source>
        <dbReference type="ARBA" id="ARBA00004319"/>
    </source>
</evidence>
<comment type="pathway">
    <text evidence="2">Protein modification; protein glycosylation.</text>
</comment>
<dbReference type="AlphaFoldDB" id="A0AAV7XE05"/>
<keyword evidence="4" id="KW-0328">Glycosyltransferase</keyword>
<keyword evidence="16" id="KW-1185">Reference proteome</keyword>
<accession>A0AAV7XE05</accession>
<dbReference type="InterPro" id="IPR006598">
    <property type="entry name" value="CAP10"/>
</dbReference>
<reference evidence="15" key="1">
    <citation type="submission" date="2022-12" db="EMBL/GenBank/DDBJ databases">
        <title>Chromosome-level genome assembly of the bean flower thrips Megalurothrips usitatus.</title>
        <authorList>
            <person name="Ma L."/>
            <person name="Liu Q."/>
            <person name="Li H."/>
            <person name="Cai W."/>
        </authorList>
    </citation>
    <scope>NUCLEOTIDE SEQUENCE</scope>
    <source>
        <strain evidence="15">Cailab_2022a</strain>
    </source>
</reference>
<evidence type="ECO:0000256" key="9">
    <source>
        <dbReference type="ARBA" id="ARBA00045690"/>
    </source>
</evidence>
<keyword evidence="7" id="KW-0256">Endoplasmic reticulum</keyword>
<dbReference type="InterPro" id="IPR001298">
    <property type="entry name" value="Filamin/ABP280_rpt"/>
</dbReference>
<dbReference type="SUPFAM" id="SSF81296">
    <property type="entry name" value="E set domains"/>
    <property type="match status" value="1"/>
</dbReference>
<keyword evidence="5" id="KW-0808">Transferase</keyword>
<evidence type="ECO:0000256" key="2">
    <source>
        <dbReference type="ARBA" id="ARBA00004922"/>
    </source>
</evidence>
<dbReference type="InterPro" id="IPR013783">
    <property type="entry name" value="Ig-like_fold"/>
</dbReference>
<evidence type="ECO:0000256" key="5">
    <source>
        <dbReference type="ARBA" id="ARBA00022679"/>
    </source>
</evidence>
<evidence type="ECO:0000256" key="13">
    <source>
        <dbReference type="SAM" id="SignalP"/>
    </source>
</evidence>
<comment type="caution">
    <text evidence="15">The sequence shown here is derived from an EMBL/GenBank/DDBJ whole genome shotgun (WGS) entry which is preliminary data.</text>
</comment>
<dbReference type="InterPro" id="IPR051091">
    <property type="entry name" value="O-Glucosyltr/Glycosyltrsf_90"/>
</dbReference>
<comment type="catalytic activity">
    <reaction evidence="11">
        <text>L-seryl-[EGF-like domain protein] + UDP-alpha-D-glucose = 3-O-(beta-D-glucosyl)-L-seryl-[EGF-like domain protein] + UDP + H(+)</text>
        <dbReference type="Rhea" id="RHEA:58116"/>
        <dbReference type="Rhea" id="RHEA-COMP:14610"/>
        <dbReference type="Rhea" id="RHEA-COMP:16010"/>
        <dbReference type="ChEBI" id="CHEBI:15378"/>
        <dbReference type="ChEBI" id="CHEBI:29999"/>
        <dbReference type="ChEBI" id="CHEBI:58223"/>
        <dbReference type="ChEBI" id="CHEBI:58885"/>
        <dbReference type="ChEBI" id="CHEBI:140576"/>
    </reaction>
</comment>
<evidence type="ECO:0000256" key="8">
    <source>
        <dbReference type="ARBA" id="ARBA00023180"/>
    </source>
</evidence>
<dbReference type="GO" id="GO:0005788">
    <property type="term" value="C:endoplasmic reticulum lumen"/>
    <property type="evidence" value="ECO:0007669"/>
    <property type="project" value="UniProtKB-SubCell"/>
</dbReference>
<dbReference type="SMART" id="SM00557">
    <property type="entry name" value="IG_FLMN"/>
    <property type="match status" value="1"/>
</dbReference>
<feature type="chain" id="PRO_5043608460" description="Glycosyl transferase CAP10 domain-containing protein" evidence="13">
    <location>
        <begin position="22"/>
        <end position="503"/>
    </location>
</feature>
<dbReference type="PROSITE" id="PS50194">
    <property type="entry name" value="FILAMIN_REPEAT"/>
    <property type="match status" value="1"/>
</dbReference>
<protein>
    <recommendedName>
        <fullName evidence="14">Glycosyl transferase CAP10 domain-containing protein</fullName>
    </recommendedName>
</protein>
<gene>
    <name evidence="15" type="ORF">ONE63_010762</name>
</gene>
<keyword evidence="8" id="KW-0325">Glycoprotein</keyword>
<evidence type="ECO:0000256" key="11">
    <source>
        <dbReference type="ARBA" id="ARBA00049246"/>
    </source>
</evidence>
<name>A0AAV7XE05_9NEOP</name>
<evidence type="ECO:0000256" key="10">
    <source>
        <dbReference type="ARBA" id="ARBA00047553"/>
    </source>
</evidence>